<dbReference type="EMBL" id="JAIWYP010000010">
    <property type="protein sequence ID" value="KAH3754479.1"/>
    <property type="molecule type" value="Genomic_DNA"/>
</dbReference>
<evidence type="ECO:0000313" key="1">
    <source>
        <dbReference type="EMBL" id="KAH3754479.1"/>
    </source>
</evidence>
<sequence length="61" mass="6918">MYHLSHHTIHPVFCLTATTSTSLKRVLENSLAQKVLPRGVSKPNKLSSFDGRKNELLWSNK</sequence>
<keyword evidence="2" id="KW-1185">Reference proteome</keyword>
<gene>
    <name evidence="1" type="ORF">DPMN_189154</name>
</gene>
<comment type="caution">
    <text evidence="1">The sequence shown here is derived from an EMBL/GenBank/DDBJ whole genome shotgun (WGS) entry which is preliminary data.</text>
</comment>
<reference evidence="1" key="1">
    <citation type="journal article" date="2019" name="bioRxiv">
        <title>The Genome of the Zebra Mussel, Dreissena polymorpha: A Resource for Invasive Species Research.</title>
        <authorList>
            <person name="McCartney M.A."/>
            <person name="Auch B."/>
            <person name="Kono T."/>
            <person name="Mallez S."/>
            <person name="Zhang Y."/>
            <person name="Obille A."/>
            <person name="Becker A."/>
            <person name="Abrahante J.E."/>
            <person name="Garbe J."/>
            <person name="Badalamenti J.P."/>
            <person name="Herman A."/>
            <person name="Mangelson H."/>
            <person name="Liachko I."/>
            <person name="Sullivan S."/>
            <person name="Sone E.D."/>
            <person name="Koren S."/>
            <person name="Silverstein K.A.T."/>
            <person name="Beckman K.B."/>
            <person name="Gohl D.M."/>
        </authorList>
    </citation>
    <scope>NUCLEOTIDE SEQUENCE</scope>
    <source>
        <strain evidence="1">Duluth1</strain>
        <tissue evidence="1">Whole animal</tissue>
    </source>
</reference>
<accession>A0A9D4IAQ7</accession>
<dbReference type="Proteomes" id="UP000828390">
    <property type="component" value="Unassembled WGS sequence"/>
</dbReference>
<reference evidence="1" key="2">
    <citation type="submission" date="2020-11" db="EMBL/GenBank/DDBJ databases">
        <authorList>
            <person name="McCartney M.A."/>
            <person name="Auch B."/>
            <person name="Kono T."/>
            <person name="Mallez S."/>
            <person name="Becker A."/>
            <person name="Gohl D.M."/>
            <person name="Silverstein K.A.T."/>
            <person name="Koren S."/>
            <person name="Bechman K.B."/>
            <person name="Herman A."/>
            <person name="Abrahante J.E."/>
            <person name="Garbe J."/>
        </authorList>
    </citation>
    <scope>NUCLEOTIDE SEQUENCE</scope>
    <source>
        <strain evidence="1">Duluth1</strain>
        <tissue evidence="1">Whole animal</tissue>
    </source>
</reference>
<protein>
    <submittedName>
        <fullName evidence="1">Uncharacterized protein</fullName>
    </submittedName>
</protein>
<organism evidence="1 2">
    <name type="scientific">Dreissena polymorpha</name>
    <name type="common">Zebra mussel</name>
    <name type="synonym">Mytilus polymorpha</name>
    <dbReference type="NCBI Taxonomy" id="45954"/>
    <lineage>
        <taxon>Eukaryota</taxon>
        <taxon>Metazoa</taxon>
        <taxon>Spiralia</taxon>
        <taxon>Lophotrochozoa</taxon>
        <taxon>Mollusca</taxon>
        <taxon>Bivalvia</taxon>
        <taxon>Autobranchia</taxon>
        <taxon>Heteroconchia</taxon>
        <taxon>Euheterodonta</taxon>
        <taxon>Imparidentia</taxon>
        <taxon>Neoheterodontei</taxon>
        <taxon>Myida</taxon>
        <taxon>Dreissenoidea</taxon>
        <taxon>Dreissenidae</taxon>
        <taxon>Dreissena</taxon>
    </lineage>
</organism>
<evidence type="ECO:0000313" key="2">
    <source>
        <dbReference type="Proteomes" id="UP000828390"/>
    </source>
</evidence>
<name>A0A9D4IAQ7_DREPO</name>
<proteinExistence type="predicted"/>
<dbReference type="AlphaFoldDB" id="A0A9D4IAQ7"/>